<dbReference type="EMBL" id="CH476618">
    <property type="protein sequence ID" value="EEP81950.1"/>
    <property type="molecule type" value="Genomic_DNA"/>
</dbReference>
<dbReference type="OrthoDB" id="9983919at2759"/>
<dbReference type="eggNOG" id="ENOG502S054">
    <property type="taxonomic scope" value="Eukaryota"/>
</dbReference>
<dbReference type="PANTHER" id="PTHR35585">
    <property type="entry name" value="HHE DOMAIN PROTEIN (AFU_ORTHOLOGUE AFUA_4G00730)"/>
    <property type="match status" value="1"/>
</dbReference>
<protein>
    <recommendedName>
        <fullName evidence="1">Hemerythrin-like domain-containing protein</fullName>
    </recommendedName>
</protein>
<name>C4JW73_UNCRE</name>
<dbReference type="Pfam" id="PF01814">
    <property type="entry name" value="Hemerythrin"/>
    <property type="match status" value="1"/>
</dbReference>
<evidence type="ECO:0000259" key="1">
    <source>
        <dbReference type="Pfam" id="PF01814"/>
    </source>
</evidence>
<dbReference type="GeneID" id="8437342"/>
<feature type="domain" description="Hemerythrin-like" evidence="1">
    <location>
        <begin position="40"/>
        <end position="152"/>
    </location>
</feature>
<sequence>MFARTARATKHLTQTRFAHPSIINQSTRLFAASAISMTKISETIKTDHRDLEGWYQKIINPTSEDEQVRAQNQFVWELARHSLGEELVVYPALEKHVQGGKALADKDREEHQVVKELLKKFQNMKPADTEYMPTIKSLMDNLSQHIKEEESEDLVRLESALDQADSESLTKSFHRTKMFVPTRSHPSAPAKPPFETAVGLMTAPIDHLKDLFRKFPDQKISPNPSMK</sequence>
<dbReference type="PANTHER" id="PTHR35585:SF1">
    <property type="entry name" value="HHE DOMAIN PROTEIN (AFU_ORTHOLOGUE AFUA_4G00730)"/>
    <property type="match status" value="1"/>
</dbReference>
<evidence type="ECO:0000313" key="2">
    <source>
        <dbReference type="EMBL" id="EEP81950.1"/>
    </source>
</evidence>
<keyword evidence="3" id="KW-1185">Reference proteome</keyword>
<evidence type="ECO:0000313" key="3">
    <source>
        <dbReference type="Proteomes" id="UP000002058"/>
    </source>
</evidence>
<organism evidence="2 3">
    <name type="scientific">Uncinocarpus reesii (strain UAMH 1704)</name>
    <dbReference type="NCBI Taxonomy" id="336963"/>
    <lineage>
        <taxon>Eukaryota</taxon>
        <taxon>Fungi</taxon>
        <taxon>Dikarya</taxon>
        <taxon>Ascomycota</taxon>
        <taxon>Pezizomycotina</taxon>
        <taxon>Eurotiomycetes</taxon>
        <taxon>Eurotiomycetidae</taxon>
        <taxon>Onygenales</taxon>
        <taxon>Onygenaceae</taxon>
        <taxon>Uncinocarpus</taxon>
    </lineage>
</organism>
<dbReference type="Proteomes" id="UP000002058">
    <property type="component" value="Unassembled WGS sequence"/>
</dbReference>
<dbReference type="Gene3D" id="1.20.120.520">
    <property type="entry name" value="nmb1532 protein domain like"/>
    <property type="match status" value="1"/>
</dbReference>
<dbReference type="RefSeq" id="XP_002583848.1">
    <property type="nucleotide sequence ID" value="XM_002583802.1"/>
</dbReference>
<dbReference type="AlphaFoldDB" id="C4JW73"/>
<dbReference type="OMA" id="VSEHECH"/>
<dbReference type="InParanoid" id="C4JW73"/>
<gene>
    <name evidence="2" type="ORF">UREG_06815</name>
</gene>
<dbReference type="KEGG" id="ure:UREG_06815"/>
<dbReference type="VEuPathDB" id="FungiDB:UREG_06815"/>
<accession>C4JW73</accession>
<dbReference type="InterPro" id="IPR012312">
    <property type="entry name" value="Hemerythrin-like"/>
</dbReference>
<dbReference type="HOGENOM" id="CLU_079417_0_0_1"/>
<proteinExistence type="predicted"/>
<reference evidence="3" key="1">
    <citation type="journal article" date="2009" name="Genome Res.">
        <title>Comparative genomic analyses of the human fungal pathogens Coccidioides and their relatives.</title>
        <authorList>
            <person name="Sharpton T.J."/>
            <person name="Stajich J.E."/>
            <person name="Rounsley S.D."/>
            <person name="Gardner M.J."/>
            <person name="Wortman J.R."/>
            <person name="Jordar V.S."/>
            <person name="Maiti R."/>
            <person name="Kodira C.D."/>
            <person name="Neafsey D.E."/>
            <person name="Zeng Q."/>
            <person name="Hung C.-Y."/>
            <person name="McMahan C."/>
            <person name="Muszewska A."/>
            <person name="Grynberg M."/>
            <person name="Mandel M.A."/>
            <person name="Kellner E.M."/>
            <person name="Barker B.M."/>
            <person name="Galgiani J.N."/>
            <person name="Orbach M.J."/>
            <person name="Kirkland T.N."/>
            <person name="Cole G.T."/>
            <person name="Henn M.R."/>
            <person name="Birren B.W."/>
            <person name="Taylor J.W."/>
        </authorList>
    </citation>
    <scope>NUCLEOTIDE SEQUENCE [LARGE SCALE GENOMIC DNA]</scope>
    <source>
        <strain evidence="3">UAMH 1704</strain>
    </source>
</reference>